<reference evidence="1 2" key="1">
    <citation type="submission" date="2014-07" db="EMBL/GenBank/DDBJ databases">
        <title>Draft Genome Sequence of Gephyronic Acid Producer, Cystobacter violaceus Strain Cb vi76.</title>
        <authorList>
            <person name="Stevens D.C."/>
            <person name="Young J."/>
            <person name="Carmichael R."/>
            <person name="Tan J."/>
            <person name="Taylor R.E."/>
        </authorList>
    </citation>
    <scope>NUCLEOTIDE SEQUENCE [LARGE SCALE GENOMIC DNA]</scope>
    <source>
        <strain evidence="1 2">Cb vi76</strain>
    </source>
</reference>
<protein>
    <recommendedName>
        <fullName evidence="3">Lipoprotein</fullName>
    </recommendedName>
</protein>
<dbReference type="RefSeq" id="WP_043388418.1">
    <property type="nucleotide sequence ID" value="NZ_JPMI01000003.1"/>
</dbReference>
<dbReference type="Gene3D" id="3.40.1000.10">
    <property type="entry name" value="Mog1/PsbP, alpha/beta/alpha sandwich"/>
    <property type="match status" value="1"/>
</dbReference>
<evidence type="ECO:0000313" key="2">
    <source>
        <dbReference type="Proteomes" id="UP000028547"/>
    </source>
</evidence>
<comment type="caution">
    <text evidence="1">The sequence shown here is derived from an EMBL/GenBank/DDBJ whole genome shotgun (WGS) entry which is preliminary data.</text>
</comment>
<accession>A0A084T2A4</accession>
<proteinExistence type="predicted"/>
<organism evidence="1 2">
    <name type="scientific">Archangium violaceum Cb vi76</name>
    <dbReference type="NCBI Taxonomy" id="1406225"/>
    <lineage>
        <taxon>Bacteria</taxon>
        <taxon>Pseudomonadati</taxon>
        <taxon>Myxococcota</taxon>
        <taxon>Myxococcia</taxon>
        <taxon>Myxococcales</taxon>
        <taxon>Cystobacterineae</taxon>
        <taxon>Archangiaceae</taxon>
        <taxon>Archangium</taxon>
    </lineage>
</organism>
<dbReference type="PROSITE" id="PS51257">
    <property type="entry name" value="PROKAR_LIPOPROTEIN"/>
    <property type="match status" value="1"/>
</dbReference>
<name>A0A084T2A4_9BACT</name>
<dbReference type="Proteomes" id="UP000028547">
    <property type="component" value="Unassembled WGS sequence"/>
</dbReference>
<sequence length="172" mass="19466">MSRAVLRHVLPLSLLLASAVGCHRGVRFENQVFSKPGVRYRLGALPPGWARVKLPNNDLAWYTGETGHALSVNSTCREHEDAPLDVLTRHLVIGFTERLEVEQQKVVVDEREALRSRFRAKLDGVPVELLFLVLKKDQCVYDFTYVAPLGRYEERLEGFESLVHGFHAEDAS</sequence>
<evidence type="ECO:0000313" key="1">
    <source>
        <dbReference type="EMBL" id="KFA94839.1"/>
    </source>
</evidence>
<dbReference type="AlphaFoldDB" id="A0A084T2A4"/>
<dbReference type="EMBL" id="JPMI01000003">
    <property type="protein sequence ID" value="KFA94839.1"/>
    <property type="molecule type" value="Genomic_DNA"/>
</dbReference>
<gene>
    <name evidence="1" type="ORF">Q664_00275</name>
</gene>
<evidence type="ECO:0008006" key="3">
    <source>
        <dbReference type="Google" id="ProtNLM"/>
    </source>
</evidence>